<feature type="transmembrane region" description="Helical" evidence="2">
    <location>
        <begin position="41"/>
        <end position="59"/>
    </location>
</feature>
<accession>A0AAU9W910</accession>
<gene>
    <name evidence="3" type="ORF">PMEA_00001454</name>
</gene>
<dbReference type="Pfam" id="PF09772">
    <property type="entry name" value="Tmem26"/>
    <property type="match status" value="2"/>
</dbReference>
<keyword evidence="2" id="KW-1133">Transmembrane helix</keyword>
<reference evidence="3 4" key="1">
    <citation type="submission" date="2022-05" db="EMBL/GenBank/DDBJ databases">
        <authorList>
            <consortium name="Genoscope - CEA"/>
            <person name="William W."/>
        </authorList>
    </citation>
    <scope>NUCLEOTIDE SEQUENCE [LARGE SCALE GENOMIC DNA]</scope>
</reference>
<dbReference type="AlphaFoldDB" id="A0AAU9W910"/>
<organism evidence="3 4">
    <name type="scientific">Pocillopora meandrina</name>
    <dbReference type="NCBI Taxonomy" id="46732"/>
    <lineage>
        <taxon>Eukaryota</taxon>
        <taxon>Metazoa</taxon>
        <taxon>Cnidaria</taxon>
        <taxon>Anthozoa</taxon>
        <taxon>Hexacorallia</taxon>
        <taxon>Scleractinia</taxon>
        <taxon>Astrocoeniina</taxon>
        <taxon>Pocilloporidae</taxon>
        <taxon>Pocillopora</taxon>
    </lineage>
</organism>
<evidence type="ECO:0000313" key="3">
    <source>
        <dbReference type="EMBL" id="CAH3106324.1"/>
    </source>
</evidence>
<dbReference type="EMBL" id="CALNXJ010000010">
    <property type="protein sequence ID" value="CAH3106324.1"/>
    <property type="molecule type" value="Genomic_DNA"/>
</dbReference>
<protein>
    <recommendedName>
        <fullName evidence="5">Transmembrane protein 26</fullName>
    </recommendedName>
</protein>
<dbReference type="InterPro" id="IPR019169">
    <property type="entry name" value="Transmembrane_26"/>
</dbReference>
<dbReference type="PANTHER" id="PTHR22168:SF3">
    <property type="entry name" value="TRANSMEMBRANE PROTEIN 26"/>
    <property type="match status" value="1"/>
</dbReference>
<evidence type="ECO:0000313" key="4">
    <source>
        <dbReference type="Proteomes" id="UP001159428"/>
    </source>
</evidence>
<feature type="compositionally biased region" description="Acidic residues" evidence="1">
    <location>
        <begin position="369"/>
        <end position="379"/>
    </location>
</feature>
<proteinExistence type="predicted"/>
<feature type="transmembrane region" description="Helical" evidence="2">
    <location>
        <begin position="175"/>
        <end position="193"/>
    </location>
</feature>
<sequence>MSSASFIVKALLTRSIFAGHIIVSVWWVVQLTRNTKLWNLAFFEGLLFLETLFSVFYRGGQEFKWFSPSIFCHLIGIIPCAWILEFHLLEARKNGNLTSDKLDSNVLIVSAERWTDLIEQTTMLMMILGRWLLPTARGMTKDSLSQLLLVNLAMCADIIEFFDILKLSFVKSSQTLIVTILCLWTWSLMQFPFNTMLKLDIEDEGSDEKKTAKNIGKTLRGKRAIAPYEEEMDMPNRASMTSIDFRQAIAAKRMSRDILLMSHNYSRGLPAGYLPDFRRNSYQPHVRGNDYPGPNTNHAQEGILNGQSRGPGRFSLDVGQMRPKGPTGNMTTSITSPNLRLDLKGLQEDTIRSKEKSARASSDALETNVDIEADSSEEEETKKSRITIELLGILMSLFMQDGPFLTFRLFIIAQYGAYEYMVIFLTAKNALVLALQVYRLCVLHCACYDHKENDFSPENEIDANSRLKNVQVAISHGGNEESEDESIHAMGWNFSRKWRRSFKNPFSSSHLSDSQAHLAP</sequence>
<dbReference type="PANTHER" id="PTHR22168">
    <property type="entry name" value="TMEM26 PROTEIN"/>
    <property type="match status" value="1"/>
</dbReference>
<feature type="region of interest" description="Disordered" evidence="1">
    <location>
        <begin position="352"/>
        <end position="379"/>
    </location>
</feature>
<evidence type="ECO:0000256" key="1">
    <source>
        <dbReference type="SAM" id="MobiDB-lite"/>
    </source>
</evidence>
<feature type="transmembrane region" description="Helical" evidence="2">
    <location>
        <begin position="6"/>
        <end position="29"/>
    </location>
</feature>
<keyword evidence="2" id="KW-0812">Transmembrane</keyword>
<evidence type="ECO:0000256" key="2">
    <source>
        <dbReference type="SAM" id="Phobius"/>
    </source>
</evidence>
<evidence type="ECO:0008006" key="5">
    <source>
        <dbReference type="Google" id="ProtNLM"/>
    </source>
</evidence>
<feature type="transmembrane region" description="Helical" evidence="2">
    <location>
        <begin position="65"/>
        <end position="84"/>
    </location>
</feature>
<keyword evidence="2" id="KW-0472">Membrane</keyword>
<dbReference type="Proteomes" id="UP001159428">
    <property type="component" value="Unassembled WGS sequence"/>
</dbReference>
<keyword evidence="4" id="KW-1185">Reference proteome</keyword>
<name>A0AAU9W910_9CNID</name>
<comment type="caution">
    <text evidence="3">The sequence shown here is derived from an EMBL/GenBank/DDBJ whole genome shotgun (WGS) entry which is preliminary data.</text>
</comment>